<dbReference type="SUPFAM" id="SSF103473">
    <property type="entry name" value="MFS general substrate transporter"/>
    <property type="match status" value="1"/>
</dbReference>
<dbReference type="PROSITE" id="PS50850">
    <property type="entry name" value="MFS"/>
    <property type="match status" value="1"/>
</dbReference>
<dbReference type="InterPro" id="IPR050814">
    <property type="entry name" value="Myo-inositol_Transporter"/>
</dbReference>
<keyword evidence="3" id="KW-0813">Transport</keyword>
<feature type="transmembrane region" description="Helical" evidence="9">
    <location>
        <begin position="205"/>
        <end position="227"/>
    </location>
</feature>
<gene>
    <name evidence="11" type="ORF">N7537_005033</name>
</gene>
<dbReference type="GO" id="GO:1904679">
    <property type="term" value="P:myo-inositol import across plasma membrane"/>
    <property type="evidence" value="ECO:0007669"/>
    <property type="project" value="TreeGrafter"/>
</dbReference>
<dbReference type="GO" id="GO:0005366">
    <property type="term" value="F:myo-inositol:proton symporter activity"/>
    <property type="evidence" value="ECO:0007669"/>
    <property type="project" value="TreeGrafter"/>
</dbReference>
<dbReference type="Proteomes" id="UP001213799">
    <property type="component" value="Unassembled WGS sequence"/>
</dbReference>
<dbReference type="InterPro" id="IPR036259">
    <property type="entry name" value="MFS_trans_sf"/>
</dbReference>
<dbReference type="RefSeq" id="XP_056755838.1">
    <property type="nucleotide sequence ID" value="XM_056896090.1"/>
</dbReference>
<evidence type="ECO:0000256" key="9">
    <source>
        <dbReference type="SAM" id="Phobius"/>
    </source>
</evidence>
<feature type="transmembrane region" description="Helical" evidence="9">
    <location>
        <begin position="119"/>
        <end position="138"/>
    </location>
</feature>
<dbReference type="InterPro" id="IPR005828">
    <property type="entry name" value="MFS_sugar_transport-like"/>
</dbReference>
<evidence type="ECO:0000256" key="6">
    <source>
        <dbReference type="ARBA" id="ARBA00023136"/>
    </source>
</evidence>
<dbReference type="NCBIfam" id="TIGR00879">
    <property type="entry name" value="SP"/>
    <property type="match status" value="1"/>
</dbReference>
<feature type="transmembrane region" description="Helical" evidence="9">
    <location>
        <begin position="45"/>
        <end position="63"/>
    </location>
</feature>
<evidence type="ECO:0000256" key="7">
    <source>
        <dbReference type="ARBA" id="ARBA00049119"/>
    </source>
</evidence>
<sequence length="882" mass="97642">MTGADEQDQSGPHAPLLASSHASLDHGDNDHDESLASELEYSGGWFIWALTFSAGISGLLFGYDTGVISSTLVTIGSDLSGRPLTTLDKSLITSCTSLFALIASPFTGVLADKFGRRKVILGADLLFAVGALVQAFTSQVWGMILGRSIVGLAVGSASAVTPLYISELAPSHARGRLVTILSLFITGGQVVAYIVGWLFSSTTGGWRWIVGIGAFPAFFQLAILALLPETPRWLVQAGFDARAKTVLTKIYQDCSGCDQVVDRVLRNISAEIVQEASELGQIKSRGTKPQWLHDTLQRGQQLLQGGNRRALIIAMMLQAVQQLCGFNSLMYFSATIFSSLSFSSPTLTSLSVAMTNFVFTLFAFVLIDKIGRRRILLYSIPIMVVALVVCAFSFSSMDDKWNSQPPTGRQENDDSPSSLLPLAILLCLTVYTAAYALGLGNVPWQQSELFPLNVRSLGSGLATATNWGSNFIIGLTFLPMMEWISPSWTFALYALVCVVGWAAVFGSESAIWRDRFGKHYDIVPGKTSGDLKIEYQIRALVLRSSIQFKEKEDEQQYVWMEVIQSMLKEALTLSIAPGDTPKTLQRIHETLQRVNFLCEFQNHQTPSPLFCALQLCLSSFALNPDLTLPCRRTDYNLKEVYSYGDEVGEPFIDHENLDLARLLDIRHFWQRHVLHPVELSFQEDFSELPEYVKPKVRKEIPTEASKLSPSWLGYYSCIHPVSDLLKKPDRQTCADLEIHGEVIDPMALDLKPSEHFWPKQCSKIMPLAGGPDTKRTYFEGKQRAYSSPDEAGSHVFGFTEEIAGPHGGFEGWMRICFILAEGDADDEDDEDDEEKTPSLLMEGEGWIHGYEGAIIPGGRVMLGRWLDMKATYARGPFIFWDV</sequence>
<dbReference type="PROSITE" id="PS00216">
    <property type="entry name" value="SUGAR_TRANSPORT_1"/>
    <property type="match status" value="2"/>
</dbReference>
<evidence type="ECO:0000259" key="10">
    <source>
        <dbReference type="PROSITE" id="PS50850"/>
    </source>
</evidence>
<proteinExistence type="inferred from homology"/>
<evidence type="ECO:0000256" key="5">
    <source>
        <dbReference type="ARBA" id="ARBA00022989"/>
    </source>
</evidence>
<evidence type="ECO:0000256" key="1">
    <source>
        <dbReference type="ARBA" id="ARBA00004141"/>
    </source>
</evidence>
<name>A0AAD6H4E4_9EURO</name>
<dbReference type="InterPro" id="IPR005829">
    <property type="entry name" value="Sugar_transporter_CS"/>
</dbReference>
<evidence type="ECO:0000256" key="3">
    <source>
        <dbReference type="ARBA" id="ARBA00022448"/>
    </source>
</evidence>
<feature type="transmembrane region" description="Helical" evidence="9">
    <location>
        <begin position="490"/>
        <end position="512"/>
    </location>
</feature>
<keyword evidence="12" id="KW-1185">Reference proteome</keyword>
<keyword evidence="4 9" id="KW-0812">Transmembrane</keyword>
<dbReference type="PANTHER" id="PTHR48020">
    <property type="entry name" value="PROTON MYO-INOSITOL COTRANSPORTER"/>
    <property type="match status" value="1"/>
</dbReference>
<evidence type="ECO:0000256" key="4">
    <source>
        <dbReference type="ARBA" id="ARBA00022692"/>
    </source>
</evidence>
<comment type="caution">
    <text evidence="11">The sequence shown here is derived from an EMBL/GenBank/DDBJ whole genome shotgun (WGS) entry which is preliminary data.</text>
</comment>
<dbReference type="GO" id="GO:0016020">
    <property type="term" value="C:membrane"/>
    <property type="evidence" value="ECO:0007669"/>
    <property type="project" value="UniProtKB-SubCell"/>
</dbReference>
<reference evidence="11" key="2">
    <citation type="submission" date="2023-01" db="EMBL/GenBank/DDBJ databases">
        <authorList>
            <person name="Petersen C."/>
        </authorList>
    </citation>
    <scope>NUCLEOTIDE SEQUENCE</scope>
    <source>
        <strain evidence="11">IBT 12815</strain>
    </source>
</reference>
<keyword evidence="6 9" id="KW-0472">Membrane</keyword>
<dbReference type="Pfam" id="PF00083">
    <property type="entry name" value="Sugar_tr"/>
    <property type="match status" value="1"/>
</dbReference>
<organism evidence="11 12">
    <name type="scientific">Penicillium hordei</name>
    <dbReference type="NCBI Taxonomy" id="40994"/>
    <lineage>
        <taxon>Eukaryota</taxon>
        <taxon>Fungi</taxon>
        <taxon>Dikarya</taxon>
        <taxon>Ascomycota</taxon>
        <taxon>Pezizomycotina</taxon>
        <taxon>Eurotiomycetes</taxon>
        <taxon>Eurotiomycetidae</taxon>
        <taxon>Eurotiales</taxon>
        <taxon>Aspergillaceae</taxon>
        <taxon>Penicillium</taxon>
    </lineage>
</organism>
<feature type="domain" description="Major facilitator superfamily (MFS) profile" evidence="10">
    <location>
        <begin position="50"/>
        <end position="512"/>
    </location>
</feature>
<dbReference type="PROSITE" id="PS00217">
    <property type="entry name" value="SUGAR_TRANSPORT_2"/>
    <property type="match status" value="1"/>
</dbReference>
<protein>
    <submittedName>
        <fullName evidence="11">Major facilitator superfamily domain general substrate transporter</fullName>
    </submittedName>
</protein>
<comment type="similarity">
    <text evidence="2">Belongs to the major facilitator superfamily. Sugar transporter (TC 2.A.1.1) family.</text>
</comment>
<dbReference type="InterPro" id="IPR020846">
    <property type="entry name" value="MFS_dom"/>
</dbReference>
<dbReference type="EMBL" id="JAQJAE010000002">
    <property type="protein sequence ID" value="KAJ5608414.1"/>
    <property type="molecule type" value="Genomic_DNA"/>
</dbReference>
<dbReference type="PANTHER" id="PTHR48020:SF12">
    <property type="entry name" value="PROTON MYO-INOSITOL COTRANSPORTER"/>
    <property type="match status" value="1"/>
</dbReference>
<dbReference type="Gene3D" id="1.20.1250.20">
    <property type="entry name" value="MFS general substrate transporter like domains"/>
    <property type="match status" value="1"/>
</dbReference>
<evidence type="ECO:0000313" key="11">
    <source>
        <dbReference type="EMBL" id="KAJ5608414.1"/>
    </source>
</evidence>
<feature type="transmembrane region" description="Helical" evidence="9">
    <location>
        <begin position="144"/>
        <end position="165"/>
    </location>
</feature>
<accession>A0AAD6H4E4</accession>
<comment type="subcellular location">
    <subcellularLocation>
        <location evidence="1">Membrane</location>
        <topology evidence="1">Multi-pass membrane protein</topology>
    </subcellularLocation>
</comment>
<evidence type="ECO:0000256" key="8">
    <source>
        <dbReference type="SAM" id="MobiDB-lite"/>
    </source>
</evidence>
<feature type="transmembrane region" description="Helical" evidence="9">
    <location>
        <begin position="417"/>
        <end position="437"/>
    </location>
</feature>
<comment type="catalytic activity">
    <reaction evidence="7">
        <text>myo-inositol(out) + H(+)(out) = myo-inositol(in) + H(+)(in)</text>
        <dbReference type="Rhea" id="RHEA:60364"/>
        <dbReference type="ChEBI" id="CHEBI:15378"/>
        <dbReference type="ChEBI" id="CHEBI:17268"/>
    </reaction>
</comment>
<feature type="transmembrane region" description="Helical" evidence="9">
    <location>
        <begin position="457"/>
        <end position="478"/>
    </location>
</feature>
<evidence type="ECO:0000313" key="12">
    <source>
        <dbReference type="Proteomes" id="UP001213799"/>
    </source>
</evidence>
<dbReference type="InterPro" id="IPR003663">
    <property type="entry name" value="Sugar/inositol_transpt"/>
</dbReference>
<dbReference type="PRINTS" id="PR00171">
    <property type="entry name" value="SUGRTRNSPORT"/>
</dbReference>
<feature type="transmembrane region" description="Helical" evidence="9">
    <location>
        <begin position="310"/>
        <end position="334"/>
    </location>
</feature>
<reference evidence="11" key="1">
    <citation type="journal article" date="2023" name="IMA Fungus">
        <title>Comparative genomic study of the Penicillium genus elucidates a diverse pangenome and 15 lateral gene transfer events.</title>
        <authorList>
            <person name="Petersen C."/>
            <person name="Sorensen T."/>
            <person name="Nielsen M.R."/>
            <person name="Sondergaard T.E."/>
            <person name="Sorensen J.L."/>
            <person name="Fitzpatrick D.A."/>
            <person name="Frisvad J.C."/>
            <person name="Nielsen K.L."/>
        </authorList>
    </citation>
    <scope>NUCLEOTIDE SEQUENCE</scope>
    <source>
        <strain evidence="11">IBT 12815</strain>
    </source>
</reference>
<dbReference type="GeneID" id="81586332"/>
<dbReference type="FunFam" id="1.20.1250.20:FF:000073">
    <property type="entry name" value="MFS myo-inositol transporter, putative"/>
    <property type="match status" value="1"/>
</dbReference>
<feature type="region of interest" description="Disordered" evidence="8">
    <location>
        <begin position="1"/>
        <end position="31"/>
    </location>
</feature>
<dbReference type="AlphaFoldDB" id="A0AAD6H4E4"/>
<feature type="transmembrane region" description="Helical" evidence="9">
    <location>
        <begin position="177"/>
        <end position="199"/>
    </location>
</feature>
<feature type="transmembrane region" description="Helical" evidence="9">
    <location>
        <begin position="375"/>
        <end position="397"/>
    </location>
</feature>
<feature type="transmembrane region" description="Helical" evidence="9">
    <location>
        <begin position="346"/>
        <end position="368"/>
    </location>
</feature>
<keyword evidence="5 9" id="KW-1133">Transmembrane helix</keyword>
<evidence type="ECO:0000256" key="2">
    <source>
        <dbReference type="ARBA" id="ARBA00010992"/>
    </source>
</evidence>